<dbReference type="RefSeq" id="WP_115963195.1">
    <property type="nucleotide sequence ID" value="NZ_CBCRVL010000010.1"/>
</dbReference>
<name>A0A3D9CH56_9FLAO</name>
<dbReference type="Proteomes" id="UP000256769">
    <property type="component" value="Unassembled WGS sequence"/>
</dbReference>
<proteinExistence type="predicted"/>
<dbReference type="EMBL" id="QNUE01000018">
    <property type="protein sequence ID" value="REC65107.1"/>
    <property type="molecule type" value="Genomic_DNA"/>
</dbReference>
<evidence type="ECO:0000313" key="3">
    <source>
        <dbReference type="Proteomes" id="UP000256769"/>
    </source>
</evidence>
<accession>A0A3D9CH56</accession>
<evidence type="ECO:0000256" key="1">
    <source>
        <dbReference type="SAM" id="SignalP"/>
    </source>
</evidence>
<gene>
    <name evidence="2" type="ORF">DRF59_17440</name>
</gene>
<feature type="chain" id="PRO_5017709688" evidence="1">
    <location>
        <begin position="23"/>
        <end position="154"/>
    </location>
</feature>
<dbReference type="AlphaFoldDB" id="A0A3D9CH56"/>
<evidence type="ECO:0000313" key="2">
    <source>
        <dbReference type="EMBL" id="REC65107.1"/>
    </source>
</evidence>
<sequence length="154" mass="17971">MKKTLPLLASLFFIILGVQVSAQTFTLEKLAEFNKLGMPEFKNEMKKINYSFHDKTESSEFKLNEYESPDHTFKIGKFVYSKDKSQDRIECEFPEQRDYHKFLSAAINAGYKETGKGNIITKEPYVDYHKGKQHIRFILPKDNQNGPYSVLVFK</sequence>
<keyword evidence="1" id="KW-0732">Signal</keyword>
<keyword evidence="3" id="KW-1185">Reference proteome</keyword>
<organism evidence="2 3">
    <name type="scientific">Chryseobacterium flavum</name>
    <dbReference type="NCBI Taxonomy" id="415851"/>
    <lineage>
        <taxon>Bacteria</taxon>
        <taxon>Pseudomonadati</taxon>
        <taxon>Bacteroidota</taxon>
        <taxon>Flavobacteriia</taxon>
        <taxon>Flavobacteriales</taxon>
        <taxon>Weeksellaceae</taxon>
        <taxon>Chryseobacterium group</taxon>
        <taxon>Chryseobacterium</taxon>
    </lineage>
</organism>
<feature type="signal peptide" evidence="1">
    <location>
        <begin position="1"/>
        <end position="22"/>
    </location>
</feature>
<reference evidence="2 3" key="1">
    <citation type="journal article" date="2007" name="Int. J. Syst. Evol. Microbiol.">
        <title>Chryseobacterium flavum sp. nov., isolated from polluted soil.</title>
        <authorList>
            <person name="Zhou Y."/>
            <person name="Dong J."/>
            <person name="Wang X."/>
            <person name="Huang X."/>
            <person name="Zhang K.Y."/>
            <person name="Zhang Y.Q."/>
            <person name="Guo Y.F."/>
            <person name="Lai R."/>
            <person name="Li W.J."/>
        </authorList>
    </citation>
    <scope>NUCLEOTIDE SEQUENCE [LARGE SCALE GENOMIC DNA]</scope>
    <source>
        <strain evidence="2 3">KCTC 12877</strain>
    </source>
</reference>
<dbReference type="OrthoDB" id="1273495at2"/>
<comment type="caution">
    <text evidence="2">The sequence shown here is derived from an EMBL/GenBank/DDBJ whole genome shotgun (WGS) entry which is preliminary data.</text>
</comment>
<protein>
    <submittedName>
        <fullName evidence="2">Uncharacterized protein</fullName>
    </submittedName>
</protein>